<dbReference type="AlphaFoldDB" id="A0A135RQL4"/>
<feature type="non-terminal residue" evidence="2">
    <location>
        <position position="1"/>
    </location>
</feature>
<sequence length="126" mass="14379">ISPAVSIVPTDFHLIPWPVALTSFLPSPFALALPNPPTREERELQRPATVSHHHLWNFFLSSSPTYLTYLPYWFSPLLVYLVILSLHLEEKGETRHSTRDKSPHRFLSLLSLGLQNQPFRGPPVTT</sequence>
<keyword evidence="1" id="KW-1133">Transmembrane helix</keyword>
<protein>
    <submittedName>
        <fullName evidence="2">Uncharacterized protein</fullName>
    </submittedName>
</protein>
<keyword evidence="3" id="KW-1185">Reference proteome</keyword>
<name>A0A135RQL4_9PEZI</name>
<keyword evidence="1" id="KW-0472">Membrane</keyword>
<evidence type="ECO:0000313" key="2">
    <source>
        <dbReference type="EMBL" id="KXH25994.1"/>
    </source>
</evidence>
<reference evidence="2 3" key="1">
    <citation type="submission" date="2014-02" db="EMBL/GenBank/DDBJ databases">
        <title>The genome sequence of Colletotrichum nymphaeae SA-01.</title>
        <authorList>
            <person name="Baroncelli R."/>
            <person name="Thon M.R."/>
        </authorList>
    </citation>
    <scope>NUCLEOTIDE SEQUENCE [LARGE SCALE GENOMIC DNA]</scope>
    <source>
        <strain evidence="2 3">SA-01</strain>
    </source>
</reference>
<gene>
    <name evidence="2" type="ORF">CNYM01_01835</name>
</gene>
<evidence type="ECO:0000256" key="1">
    <source>
        <dbReference type="SAM" id="Phobius"/>
    </source>
</evidence>
<keyword evidence="1" id="KW-0812">Transmembrane</keyword>
<feature type="transmembrane region" description="Helical" evidence="1">
    <location>
        <begin position="69"/>
        <end position="88"/>
    </location>
</feature>
<proteinExistence type="predicted"/>
<evidence type="ECO:0000313" key="3">
    <source>
        <dbReference type="Proteomes" id="UP000070054"/>
    </source>
</evidence>
<accession>A0A135RQL4</accession>
<organism evidence="2 3">
    <name type="scientific">Colletotrichum nymphaeae SA-01</name>
    <dbReference type="NCBI Taxonomy" id="1460502"/>
    <lineage>
        <taxon>Eukaryota</taxon>
        <taxon>Fungi</taxon>
        <taxon>Dikarya</taxon>
        <taxon>Ascomycota</taxon>
        <taxon>Pezizomycotina</taxon>
        <taxon>Sordariomycetes</taxon>
        <taxon>Hypocreomycetidae</taxon>
        <taxon>Glomerellales</taxon>
        <taxon>Glomerellaceae</taxon>
        <taxon>Colletotrichum</taxon>
        <taxon>Colletotrichum acutatum species complex</taxon>
    </lineage>
</organism>
<dbReference type="EMBL" id="JEMN01001831">
    <property type="protein sequence ID" value="KXH25994.1"/>
    <property type="molecule type" value="Genomic_DNA"/>
</dbReference>
<dbReference type="Proteomes" id="UP000070054">
    <property type="component" value="Unassembled WGS sequence"/>
</dbReference>
<comment type="caution">
    <text evidence="2">The sequence shown here is derived from an EMBL/GenBank/DDBJ whole genome shotgun (WGS) entry which is preliminary data.</text>
</comment>